<reference evidence="2 3" key="1">
    <citation type="submission" date="2020-08" db="EMBL/GenBank/DDBJ databases">
        <title>Sequencing the genomes of 1000 actinobacteria strains.</title>
        <authorList>
            <person name="Klenk H.-P."/>
        </authorList>
    </citation>
    <scope>NUCLEOTIDE SEQUENCE [LARGE SCALE GENOMIC DNA]</scope>
    <source>
        <strain evidence="2 3">DSM 45886</strain>
    </source>
</reference>
<gene>
    <name evidence="2" type="ORF">FHR38_004736</name>
</gene>
<accession>A0A7W7SU53</accession>
<organism evidence="2 3">
    <name type="scientific">Micromonospora polyrhachis</name>
    <dbReference type="NCBI Taxonomy" id="1282883"/>
    <lineage>
        <taxon>Bacteria</taxon>
        <taxon>Bacillati</taxon>
        <taxon>Actinomycetota</taxon>
        <taxon>Actinomycetes</taxon>
        <taxon>Micromonosporales</taxon>
        <taxon>Micromonosporaceae</taxon>
        <taxon>Micromonospora</taxon>
    </lineage>
</organism>
<evidence type="ECO:0000313" key="3">
    <source>
        <dbReference type="Proteomes" id="UP000578819"/>
    </source>
</evidence>
<dbReference type="AlphaFoldDB" id="A0A7W7SU53"/>
<keyword evidence="2" id="KW-0378">Hydrolase</keyword>
<sequence length="249" mass="27863">MIEPLVIATYRLRDYQQPDRPDRRRDELMEQVILDSEADIIAVQGLPGEPALFRMARETRLHCHTHHGTPTIAAAGGAGLGILWRPDIRPVPGTWWPATDQPFRYGLTWLTLDAYGSPITIANYHAPPAGETHQTRREAGLLTTALGHHDHDVFLTGTWPTPNDREPERILHAAGFHDTATTCGGHWQPTTGHWPGDPHGDQRPDRIHHRNNPARTGRIRRHTVEDTALGWAASDHLLVAVEYQPARSA</sequence>
<evidence type="ECO:0000313" key="2">
    <source>
        <dbReference type="EMBL" id="MBB4961003.1"/>
    </source>
</evidence>
<dbReference type="InterPro" id="IPR036691">
    <property type="entry name" value="Endo/exonu/phosph_ase_sf"/>
</dbReference>
<dbReference type="SUPFAM" id="SSF56219">
    <property type="entry name" value="DNase I-like"/>
    <property type="match status" value="1"/>
</dbReference>
<proteinExistence type="predicted"/>
<evidence type="ECO:0000256" key="1">
    <source>
        <dbReference type="SAM" id="MobiDB-lite"/>
    </source>
</evidence>
<keyword evidence="2" id="KW-0540">Nuclease</keyword>
<dbReference type="RefSeq" id="WP_184536681.1">
    <property type="nucleotide sequence ID" value="NZ_JACHJW010000001.1"/>
</dbReference>
<keyword evidence="2" id="KW-0269">Exonuclease</keyword>
<keyword evidence="2" id="KW-0255">Endonuclease</keyword>
<dbReference type="EMBL" id="JACHJW010000001">
    <property type="protein sequence ID" value="MBB4961003.1"/>
    <property type="molecule type" value="Genomic_DNA"/>
</dbReference>
<feature type="compositionally biased region" description="Basic and acidic residues" evidence="1">
    <location>
        <begin position="196"/>
        <end position="205"/>
    </location>
</feature>
<keyword evidence="3" id="KW-1185">Reference proteome</keyword>
<feature type="region of interest" description="Disordered" evidence="1">
    <location>
        <begin position="188"/>
        <end position="212"/>
    </location>
</feature>
<dbReference type="GO" id="GO:0004519">
    <property type="term" value="F:endonuclease activity"/>
    <property type="evidence" value="ECO:0007669"/>
    <property type="project" value="UniProtKB-KW"/>
</dbReference>
<name>A0A7W7SU53_9ACTN</name>
<dbReference type="GO" id="GO:0004527">
    <property type="term" value="F:exonuclease activity"/>
    <property type="evidence" value="ECO:0007669"/>
    <property type="project" value="UniProtKB-KW"/>
</dbReference>
<dbReference type="Proteomes" id="UP000578819">
    <property type="component" value="Unassembled WGS sequence"/>
</dbReference>
<protein>
    <submittedName>
        <fullName evidence="2">Endonuclease/exonuclease/phosphatase family metal-dependent hydrolase</fullName>
    </submittedName>
</protein>
<dbReference type="Gene3D" id="3.60.10.10">
    <property type="entry name" value="Endonuclease/exonuclease/phosphatase"/>
    <property type="match status" value="1"/>
</dbReference>
<comment type="caution">
    <text evidence="2">The sequence shown here is derived from an EMBL/GenBank/DDBJ whole genome shotgun (WGS) entry which is preliminary data.</text>
</comment>